<organism evidence="1 2">
    <name type="scientific">Seiridium cardinale</name>
    <dbReference type="NCBI Taxonomy" id="138064"/>
    <lineage>
        <taxon>Eukaryota</taxon>
        <taxon>Fungi</taxon>
        <taxon>Dikarya</taxon>
        <taxon>Ascomycota</taxon>
        <taxon>Pezizomycotina</taxon>
        <taxon>Sordariomycetes</taxon>
        <taxon>Xylariomycetidae</taxon>
        <taxon>Amphisphaeriales</taxon>
        <taxon>Sporocadaceae</taxon>
        <taxon>Seiridium</taxon>
    </lineage>
</organism>
<evidence type="ECO:0000313" key="1">
    <source>
        <dbReference type="EMBL" id="KAK9776239.1"/>
    </source>
</evidence>
<proteinExistence type="predicted"/>
<dbReference type="Proteomes" id="UP001465668">
    <property type="component" value="Unassembled WGS sequence"/>
</dbReference>
<gene>
    <name evidence="1" type="ORF">SCAR479_07145</name>
</gene>
<dbReference type="EMBL" id="JARVKM010000029">
    <property type="protein sequence ID" value="KAK9776239.1"/>
    <property type="molecule type" value="Genomic_DNA"/>
</dbReference>
<dbReference type="Gene3D" id="1.10.489.10">
    <property type="entry name" value="Chloroperoxidase-like"/>
    <property type="match status" value="1"/>
</dbReference>
<keyword evidence="2" id="KW-1185">Reference proteome</keyword>
<dbReference type="SUPFAM" id="SSF47571">
    <property type="entry name" value="Cloroperoxidase"/>
    <property type="match status" value="1"/>
</dbReference>
<accession>A0ABR2XR01</accession>
<protein>
    <submittedName>
        <fullName evidence="1">Chloroperoxidase</fullName>
    </submittedName>
</protein>
<sequence length="98" mass="10816">MSFANLRLITHQHIDATTLNSGLVASPNFDPDALSDVVAQALSTSTTGNSSTSNRDDTVEHNVIEHDGYFSRDDIYRGHDLHFNANIGARQLHISPRR</sequence>
<evidence type="ECO:0000313" key="2">
    <source>
        <dbReference type="Proteomes" id="UP001465668"/>
    </source>
</evidence>
<reference evidence="1 2" key="1">
    <citation type="submission" date="2024-02" db="EMBL/GenBank/DDBJ databases">
        <title>First draft genome assembly of two strains of Seiridium cardinale.</title>
        <authorList>
            <person name="Emiliani G."/>
            <person name="Scali E."/>
        </authorList>
    </citation>
    <scope>NUCLEOTIDE SEQUENCE [LARGE SCALE GENOMIC DNA]</scope>
    <source>
        <strain evidence="1 2">BM-138-000479</strain>
    </source>
</reference>
<comment type="caution">
    <text evidence="1">The sequence shown here is derived from an EMBL/GenBank/DDBJ whole genome shotgun (WGS) entry which is preliminary data.</text>
</comment>
<dbReference type="InterPro" id="IPR036851">
    <property type="entry name" value="Chloroperoxidase-like_sf"/>
</dbReference>
<name>A0ABR2XR01_9PEZI</name>